<feature type="transmembrane region" description="Helical" evidence="6">
    <location>
        <begin position="55"/>
        <end position="76"/>
    </location>
</feature>
<evidence type="ECO:0000313" key="7">
    <source>
        <dbReference type="EMBL" id="ATG74231.1"/>
    </source>
</evidence>
<dbReference type="AlphaFoldDB" id="A0A291HQ81"/>
<dbReference type="Proteomes" id="UP000217763">
    <property type="component" value="Chromosome"/>
</dbReference>
<keyword evidence="8" id="KW-1185">Reference proteome</keyword>
<dbReference type="GO" id="GO:0005886">
    <property type="term" value="C:plasma membrane"/>
    <property type="evidence" value="ECO:0007669"/>
    <property type="project" value="UniProtKB-SubCell"/>
</dbReference>
<feature type="transmembrane region" description="Helical" evidence="6">
    <location>
        <begin position="363"/>
        <end position="382"/>
    </location>
</feature>
<keyword evidence="3 6" id="KW-0812">Transmembrane</keyword>
<proteinExistence type="predicted"/>
<dbReference type="GO" id="GO:0005436">
    <property type="term" value="F:sodium:phosphate symporter activity"/>
    <property type="evidence" value="ECO:0007669"/>
    <property type="project" value="InterPro"/>
</dbReference>
<dbReference type="GO" id="GO:0044341">
    <property type="term" value="P:sodium-dependent phosphate transport"/>
    <property type="evidence" value="ECO:0007669"/>
    <property type="project" value="InterPro"/>
</dbReference>
<dbReference type="Pfam" id="PF02690">
    <property type="entry name" value="Na_Pi_cotrans"/>
    <property type="match status" value="2"/>
</dbReference>
<feature type="transmembrane region" description="Helical" evidence="6">
    <location>
        <begin position="204"/>
        <end position="224"/>
    </location>
</feature>
<dbReference type="RefSeq" id="WP_198401901.1">
    <property type="nucleotide sequence ID" value="NZ_CP012621.1"/>
</dbReference>
<gene>
    <name evidence="7" type="ORF">AN401_10480</name>
</gene>
<evidence type="ECO:0000256" key="4">
    <source>
        <dbReference type="ARBA" id="ARBA00022989"/>
    </source>
</evidence>
<dbReference type="EMBL" id="CP012621">
    <property type="protein sequence ID" value="ATG74231.1"/>
    <property type="molecule type" value="Genomic_DNA"/>
</dbReference>
<dbReference type="KEGG" id="zdf:AN401_10480"/>
<evidence type="ECO:0000256" key="1">
    <source>
        <dbReference type="ARBA" id="ARBA00004651"/>
    </source>
</evidence>
<feature type="transmembrane region" description="Helical" evidence="6">
    <location>
        <begin position="316"/>
        <end position="342"/>
    </location>
</feature>
<evidence type="ECO:0000256" key="5">
    <source>
        <dbReference type="ARBA" id="ARBA00023136"/>
    </source>
</evidence>
<reference evidence="8" key="1">
    <citation type="submission" date="2015-09" db="EMBL/GenBank/DDBJ databases">
        <authorList>
            <person name="Shao Z."/>
            <person name="Wang L."/>
        </authorList>
    </citation>
    <scope>NUCLEOTIDE SEQUENCE [LARGE SCALE GENOMIC DNA]</scope>
    <source>
        <strain evidence="8">F13-1</strain>
    </source>
</reference>
<evidence type="ECO:0000313" key="8">
    <source>
        <dbReference type="Proteomes" id="UP000217763"/>
    </source>
</evidence>
<dbReference type="PANTHER" id="PTHR10010:SF46">
    <property type="entry name" value="SODIUM-DEPENDENT PHOSPHATE TRANSPORT PROTEIN 2B"/>
    <property type="match status" value="1"/>
</dbReference>
<protein>
    <submittedName>
        <fullName evidence="7">Sodium:phosphate symporter</fullName>
    </submittedName>
</protein>
<feature type="transmembrane region" description="Helical" evidence="6">
    <location>
        <begin position="82"/>
        <end position="104"/>
    </location>
</feature>
<keyword evidence="4 6" id="KW-1133">Transmembrane helix</keyword>
<dbReference type="PANTHER" id="PTHR10010">
    <property type="entry name" value="SOLUTE CARRIER FAMILY 34 SODIUM PHOSPHATE , MEMBER 2-RELATED"/>
    <property type="match status" value="1"/>
</dbReference>
<evidence type="ECO:0000256" key="6">
    <source>
        <dbReference type="SAM" id="Phobius"/>
    </source>
</evidence>
<comment type="subcellular location">
    <subcellularLocation>
        <location evidence="1">Cell membrane</location>
        <topology evidence="1">Multi-pass membrane protein</topology>
    </subcellularLocation>
</comment>
<keyword evidence="2" id="KW-1003">Cell membrane</keyword>
<dbReference type="NCBIfam" id="NF037997">
    <property type="entry name" value="Na_Pi_symport"/>
    <property type="match status" value="1"/>
</dbReference>
<keyword evidence="5 6" id="KW-0472">Membrane</keyword>
<dbReference type="InterPro" id="IPR003841">
    <property type="entry name" value="Na/Pi_transpt"/>
</dbReference>
<evidence type="ECO:0000256" key="3">
    <source>
        <dbReference type="ARBA" id="ARBA00022692"/>
    </source>
</evidence>
<sequence>MNLESTAVPGTADNSAQSSWLSWLLVAFLIYMLLAAVGAIGDGFKAATGSNAKELFAFASNPVIALIIGVLATALIQSSSTVTSIIVGMVAGGLPIAIAIPMVMGANIGTSLTSTLVSLGHIRNGEEFRRAFSAATVHDSFNILAVAILLPLELLFRPLATASEYLAGLLVSDASVSMSGMNFMKTLLAPAGNVLSGATGWLPGIWSGVALILVGIGLILLVVTQIGRILRTLMVGRAMNILRSAVGRGPASGMASGTLVTVLVQSSTTTTSLIVPLAGSGVFSLKQVYPFILGSNIGTTITALLAATAITGASALVALQIALVHLLFNLLAIALIYLLPFLRQLPVRMAETLAHQAQRNKGYVLAYIGGVFFALPLAMVGVSQLF</sequence>
<feature type="transmembrane region" description="Helical" evidence="6">
    <location>
        <begin position="20"/>
        <end position="43"/>
    </location>
</feature>
<evidence type="ECO:0000256" key="2">
    <source>
        <dbReference type="ARBA" id="ARBA00022475"/>
    </source>
</evidence>
<name>A0A291HQ81_9GAMM</name>
<organism evidence="7 8">
    <name type="scientific">Zobellella denitrificans</name>
    <dbReference type="NCBI Taxonomy" id="347534"/>
    <lineage>
        <taxon>Bacteria</taxon>
        <taxon>Pseudomonadati</taxon>
        <taxon>Pseudomonadota</taxon>
        <taxon>Gammaproteobacteria</taxon>
        <taxon>Aeromonadales</taxon>
        <taxon>Aeromonadaceae</taxon>
        <taxon>Zobellella</taxon>
    </lineage>
</organism>
<accession>A0A291HQ81</accession>
<feature type="transmembrane region" description="Helical" evidence="6">
    <location>
        <begin position="288"/>
        <end position="310"/>
    </location>
</feature>